<evidence type="ECO:0000259" key="14">
    <source>
        <dbReference type="PROSITE" id="PS50030"/>
    </source>
</evidence>
<dbReference type="Pfam" id="PF09027">
    <property type="entry name" value="GTPase_binding"/>
    <property type="match status" value="1"/>
</dbReference>
<dbReference type="GO" id="GO:0005737">
    <property type="term" value="C:cytoplasm"/>
    <property type="evidence" value="ECO:0007669"/>
    <property type="project" value="UniProtKB-SubCell"/>
</dbReference>
<feature type="region of interest" description="Disordered" evidence="12">
    <location>
        <begin position="580"/>
        <end position="665"/>
    </location>
</feature>
<organism evidence="15 16">
    <name type="scientific">Diploscapter pachys</name>
    <dbReference type="NCBI Taxonomy" id="2018661"/>
    <lineage>
        <taxon>Eukaryota</taxon>
        <taxon>Metazoa</taxon>
        <taxon>Ecdysozoa</taxon>
        <taxon>Nematoda</taxon>
        <taxon>Chromadorea</taxon>
        <taxon>Rhabditida</taxon>
        <taxon>Rhabditina</taxon>
        <taxon>Rhabditomorpha</taxon>
        <taxon>Rhabditoidea</taxon>
        <taxon>Rhabditidae</taxon>
        <taxon>Diploscapter</taxon>
    </lineage>
</organism>
<feature type="compositionally biased region" description="Pro residues" evidence="12">
    <location>
        <begin position="798"/>
        <end position="820"/>
    </location>
</feature>
<dbReference type="EMBL" id="LIAE01009712">
    <property type="protein sequence ID" value="PAV68664.1"/>
    <property type="molecule type" value="Genomic_DNA"/>
</dbReference>
<dbReference type="InterPro" id="IPR001245">
    <property type="entry name" value="Ser-Thr/Tyr_kinase_cat_dom"/>
</dbReference>
<feature type="compositionally biased region" description="Low complexity" evidence="12">
    <location>
        <begin position="821"/>
        <end position="830"/>
    </location>
</feature>
<feature type="region of interest" description="Disordered" evidence="12">
    <location>
        <begin position="697"/>
        <end position="718"/>
    </location>
</feature>
<dbReference type="PRINTS" id="PR00109">
    <property type="entry name" value="TYRKINASE"/>
</dbReference>
<accession>A0A2A2K3Z3</accession>
<evidence type="ECO:0000256" key="10">
    <source>
        <dbReference type="ARBA" id="ARBA00047899"/>
    </source>
</evidence>
<dbReference type="Pfam" id="PF22931">
    <property type="entry name" value="SAM_TNK"/>
    <property type="match status" value="1"/>
</dbReference>
<feature type="compositionally biased region" description="Low complexity" evidence="12">
    <location>
        <begin position="645"/>
        <end position="663"/>
    </location>
</feature>
<comment type="catalytic activity">
    <reaction evidence="10">
        <text>L-threonyl-[protein] + ATP = O-phospho-L-threonyl-[protein] + ADP + H(+)</text>
        <dbReference type="Rhea" id="RHEA:46608"/>
        <dbReference type="Rhea" id="RHEA-COMP:11060"/>
        <dbReference type="Rhea" id="RHEA-COMP:11605"/>
        <dbReference type="ChEBI" id="CHEBI:15378"/>
        <dbReference type="ChEBI" id="CHEBI:30013"/>
        <dbReference type="ChEBI" id="CHEBI:30616"/>
        <dbReference type="ChEBI" id="CHEBI:61977"/>
        <dbReference type="ChEBI" id="CHEBI:456216"/>
        <dbReference type="EC" id="2.7.11.1"/>
    </reaction>
</comment>
<dbReference type="Gene3D" id="4.10.680.10">
    <property type="entry name" value="Cdc42-like binding domain"/>
    <property type="match status" value="1"/>
</dbReference>
<evidence type="ECO:0000256" key="3">
    <source>
        <dbReference type="ARBA" id="ARBA00022443"/>
    </source>
</evidence>
<dbReference type="AlphaFoldDB" id="A0A2A2K3Z3"/>
<keyword evidence="6 11" id="KW-0547">Nucleotide-binding</keyword>
<proteinExistence type="predicted"/>
<feature type="compositionally biased region" description="Polar residues" evidence="12">
    <location>
        <begin position="581"/>
        <end position="609"/>
    </location>
</feature>
<dbReference type="EC" id="2.7.10.2" evidence="2"/>
<feature type="compositionally biased region" description="Low complexity" evidence="12">
    <location>
        <begin position="920"/>
        <end position="942"/>
    </location>
</feature>
<dbReference type="InterPro" id="IPR015940">
    <property type="entry name" value="UBA"/>
</dbReference>
<evidence type="ECO:0000256" key="2">
    <source>
        <dbReference type="ARBA" id="ARBA00011903"/>
    </source>
</evidence>
<feature type="region of interest" description="Disordered" evidence="12">
    <location>
        <begin position="531"/>
        <end position="551"/>
    </location>
</feature>
<dbReference type="GO" id="GO:0004674">
    <property type="term" value="F:protein serine/threonine kinase activity"/>
    <property type="evidence" value="ECO:0007669"/>
    <property type="project" value="UniProtKB-EC"/>
</dbReference>
<dbReference type="SUPFAM" id="SSF56112">
    <property type="entry name" value="Protein kinase-like (PK-like)"/>
    <property type="match status" value="1"/>
</dbReference>
<dbReference type="InterPro" id="IPR017441">
    <property type="entry name" value="Protein_kinase_ATP_BS"/>
</dbReference>
<dbReference type="InterPro" id="IPR036028">
    <property type="entry name" value="SH3-like_dom_sf"/>
</dbReference>
<evidence type="ECO:0000256" key="12">
    <source>
        <dbReference type="SAM" id="MobiDB-lite"/>
    </source>
</evidence>
<feature type="domain" description="UBA" evidence="14">
    <location>
        <begin position="1174"/>
        <end position="1218"/>
    </location>
</feature>
<dbReference type="InterPro" id="IPR050198">
    <property type="entry name" value="Non-receptor_tyrosine_kinases"/>
</dbReference>
<dbReference type="Gene3D" id="1.10.510.10">
    <property type="entry name" value="Transferase(Phosphotransferase) domain 1"/>
    <property type="match status" value="1"/>
</dbReference>
<evidence type="ECO:0000256" key="1">
    <source>
        <dbReference type="ARBA" id="ARBA00004496"/>
    </source>
</evidence>
<dbReference type="InterPro" id="IPR037085">
    <property type="entry name" value="Cdc42-bd-like_dom_sf"/>
</dbReference>
<feature type="binding site" evidence="11">
    <location>
        <position position="146"/>
    </location>
    <ligand>
        <name>ATP</name>
        <dbReference type="ChEBI" id="CHEBI:30616"/>
    </ligand>
</feature>
<dbReference type="Proteomes" id="UP000218231">
    <property type="component" value="Unassembled WGS sequence"/>
</dbReference>
<feature type="compositionally biased region" description="Low complexity" evidence="12">
    <location>
        <begin position="777"/>
        <end position="797"/>
    </location>
</feature>
<feature type="domain" description="Protein kinase" evidence="13">
    <location>
        <begin position="114"/>
        <end position="370"/>
    </location>
</feature>
<dbReference type="PROSITE" id="PS00109">
    <property type="entry name" value="PROTEIN_KINASE_TYR"/>
    <property type="match status" value="1"/>
</dbReference>
<dbReference type="PROSITE" id="PS50011">
    <property type="entry name" value="PROTEIN_KINASE_DOM"/>
    <property type="match status" value="1"/>
</dbReference>
<dbReference type="Pfam" id="PF07714">
    <property type="entry name" value="PK_Tyr_Ser-Thr"/>
    <property type="match status" value="1"/>
</dbReference>
<keyword evidence="5" id="KW-0808">Transferase</keyword>
<gene>
    <name evidence="15" type="ORF">WR25_18737</name>
</gene>
<keyword evidence="4" id="KW-0963">Cytoplasm</keyword>
<keyword evidence="3" id="KW-0728">SH3 domain</keyword>
<comment type="caution">
    <text evidence="15">The sequence shown here is derived from an EMBL/GenBank/DDBJ whole genome shotgun (WGS) entry which is preliminary data.</text>
</comment>
<sequence length="1218" mass="131382">MASGNPADSGAHVESSLVTACKGVGLSNQQLQLIIFQLNIRRLEHFYYAKSKDLQAIGLSDDAITRLRAAAAEIQANTNGNGHDGQGQSVFVRKDDSLHVEGFDRKYFIDSTQIHLMDIIGEGTFAVVRRGIWTRSDGKRLDVAVKIMRDLSSVMLEEVQTEASHLLKLQHPNLICMYGIVQNPTMMVFELCEGGSILDRLRDSDKPVPLVSTLLDYCTQIVKALTYLESKRCVHRDVAARNILLSKGEKVCKVCDFGLMRNLKENEQMYIMGPQKKVPFSWCPPESLKQRKFSHASDVWAFGVTMWEIFSLGEEPWIGCRAIDVLKRLDAGERLEKPAHCSQQIYDLCLLCWKLEPNLRPPFTRLKNFLKEAEFNIAEVREIAPSVGDKPLKLSVGERVIVIENTGVMWYGQSERTRQFGTFPRSCVYVHSKSAISAPSPQISSVSASPLRPTLPPVGIPPNYMTSQNNSRISLPVKGSFIHAGHGDARTGQTWGDPGKINDVYLKNPVLGQPLTLSNGAMLVPTVHDITSRNGSAQPSTSSARGGSSLFIKPIDYEDPFEAAQKDCFSPSKIELPKFDNVSTSNGFAANSNSVDRRNPNLNRTTEAVSSSSSRQSPSSFLSHNHTVPALPPPPTRTASVAVASQPQQHQMQQQNQQNMPSHSYIPQQPVRFSQLPKDNPLLNEMKGRLAAGGQTPANAAALHGSSSDPFLINRTPQQASSASTSALSTACLVPTPAPALQPVKLPIAQVPPAASSTSSSAAPYRHNPVQQAVINQIQQKQQQPTIRTIQPQSQPSIPMPTPTLTPTPTPTPTPAPVSVPVPASMPSTATSNSTGPKPQQPNQPAAALIQPQKVALPRLQSATQPPATTSISSVPRPSPSSNSKPISSFPPPPAVSVIDRKSMIEKEISSLLPPPSALLLGSNPSTSASASSSNGNSAAPTQPSVQQPAIKTPTITAAQVVEVKHRATPNFQSAAAPPPVALSMSSVLVPTPIHQTGSSAGDAAKRQSNLTDEDITNMIDSFTRTAQSQPQMDLSARTTPTQVPIFALANSNRSTCGTTALYGAAWQYGGMGGVSAWSSHTYNPYGGYNVPTSYWNGGGIATMAAPSVYPSLTGEMTVNSIPATMPASVSLSSQNPSTSSGITRAEEMEILYKEASFVDRARCDVMMRETKGNTEEALRRLKMEYLQTIGVARDETAARNALTRHEWNLNAAAESLL</sequence>
<reference evidence="15 16" key="1">
    <citation type="journal article" date="2017" name="Curr. Biol.">
        <title>Genome architecture and evolution of a unichromosomal asexual nematode.</title>
        <authorList>
            <person name="Fradin H."/>
            <person name="Zegar C."/>
            <person name="Gutwein M."/>
            <person name="Lucas J."/>
            <person name="Kovtun M."/>
            <person name="Corcoran D."/>
            <person name="Baugh L.R."/>
            <person name="Kiontke K."/>
            <person name="Gunsalus K."/>
            <person name="Fitch D.H."/>
            <person name="Piano F."/>
        </authorList>
    </citation>
    <scope>NUCLEOTIDE SEQUENCE [LARGE SCALE GENOMIC DNA]</scope>
    <source>
        <strain evidence="15">PF1309</strain>
    </source>
</reference>
<keyword evidence="7" id="KW-0418">Kinase</keyword>
<evidence type="ECO:0000256" key="7">
    <source>
        <dbReference type="ARBA" id="ARBA00022777"/>
    </source>
</evidence>
<dbReference type="STRING" id="2018661.A0A2A2K3Z3"/>
<evidence type="ECO:0000256" key="11">
    <source>
        <dbReference type="PROSITE-ProRule" id="PRU10141"/>
    </source>
</evidence>
<comment type="subcellular location">
    <subcellularLocation>
        <location evidence="1">Cytoplasm</location>
    </subcellularLocation>
</comment>
<dbReference type="OrthoDB" id="635774at2759"/>
<dbReference type="SUPFAM" id="SSF50044">
    <property type="entry name" value="SH3-domain"/>
    <property type="match status" value="1"/>
</dbReference>
<protein>
    <recommendedName>
        <fullName evidence="2">non-specific protein-tyrosine kinase</fullName>
        <ecNumber evidence="2">2.7.10.2</ecNumber>
    </recommendedName>
</protein>
<dbReference type="Gene3D" id="3.30.200.20">
    <property type="entry name" value="Phosphorylase Kinase, domain 1"/>
    <property type="match status" value="1"/>
</dbReference>
<evidence type="ECO:0000259" key="13">
    <source>
        <dbReference type="PROSITE" id="PS50011"/>
    </source>
</evidence>
<dbReference type="InterPro" id="IPR055175">
    <property type="entry name" value="ACK/TNK-like_SAM"/>
</dbReference>
<feature type="region of interest" description="Disordered" evidence="12">
    <location>
        <begin position="920"/>
        <end position="950"/>
    </location>
</feature>
<feature type="compositionally biased region" description="Low complexity" evidence="12">
    <location>
        <begin position="837"/>
        <end position="847"/>
    </location>
</feature>
<dbReference type="SMART" id="SM00219">
    <property type="entry name" value="TyrKc"/>
    <property type="match status" value="1"/>
</dbReference>
<dbReference type="InterPro" id="IPR011009">
    <property type="entry name" value="Kinase-like_dom_sf"/>
</dbReference>
<keyword evidence="9" id="KW-0829">Tyrosine-protein kinase</keyword>
<dbReference type="GO" id="GO:0005524">
    <property type="term" value="F:ATP binding"/>
    <property type="evidence" value="ECO:0007669"/>
    <property type="project" value="UniProtKB-UniRule"/>
</dbReference>
<dbReference type="GO" id="GO:0004715">
    <property type="term" value="F:non-membrane spanning protein tyrosine kinase activity"/>
    <property type="evidence" value="ECO:0007669"/>
    <property type="project" value="UniProtKB-EC"/>
</dbReference>
<keyword evidence="16" id="KW-1185">Reference proteome</keyword>
<dbReference type="PROSITE" id="PS00107">
    <property type="entry name" value="PROTEIN_KINASE_ATP"/>
    <property type="match status" value="1"/>
</dbReference>
<feature type="region of interest" description="Disordered" evidence="12">
    <location>
        <begin position="860"/>
        <end position="895"/>
    </location>
</feature>
<evidence type="ECO:0000256" key="6">
    <source>
        <dbReference type="ARBA" id="ARBA00022741"/>
    </source>
</evidence>
<evidence type="ECO:0000256" key="8">
    <source>
        <dbReference type="ARBA" id="ARBA00022840"/>
    </source>
</evidence>
<feature type="compositionally biased region" description="Polar residues" evidence="12">
    <location>
        <begin position="861"/>
        <end position="870"/>
    </location>
</feature>
<feature type="compositionally biased region" description="Low complexity" evidence="12">
    <location>
        <begin position="610"/>
        <end position="623"/>
    </location>
</feature>
<dbReference type="PANTHER" id="PTHR24418">
    <property type="entry name" value="TYROSINE-PROTEIN KINASE"/>
    <property type="match status" value="1"/>
</dbReference>
<dbReference type="InterPro" id="IPR008266">
    <property type="entry name" value="Tyr_kinase_AS"/>
</dbReference>
<dbReference type="InterPro" id="IPR020635">
    <property type="entry name" value="Tyr_kinase_cat_dom"/>
</dbReference>
<feature type="compositionally biased region" description="Low complexity" evidence="12">
    <location>
        <begin position="871"/>
        <end position="888"/>
    </location>
</feature>
<keyword evidence="8 11" id="KW-0067">ATP-binding</keyword>
<dbReference type="PROSITE" id="PS50030">
    <property type="entry name" value="UBA"/>
    <property type="match status" value="1"/>
</dbReference>
<feature type="compositionally biased region" description="Polar residues" evidence="12">
    <location>
        <begin position="532"/>
        <end position="546"/>
    </location>
</feature>
<name>A0A2A2K3Z3_9BILA</name>
<evidence type="ECO:0000256" key="9">
    <source>
        <dbReference type="ARBA" id="ARBA00023137"/>
    </source>
</evidence>
<evidence type="ECO:0000256" key="5">
    <source>
        <dbReference type="ARBA" id="ARBA00022679"/>
    </source>
</evidence>
<evidence type="ECO:0000313" key="16">
    <source>
        <dbReference type="Proteomes" id="UP000218231"/>
    </source>
</evidence>
<feature type="region of interest" description="Disordered" evidence="12">
    <location>
        <begin position="777"/>
        <end position="847"/>
    </location>
</feature>
<feature type="compositionally biased region" description="Polar residues" evidence="12">
    <location>
        <begin position="705"/>
        <end position="718"/>
    </location>
</feature>
<evidence type="ECO:0000313" key="15">
    <source>
        <dbReference type="EMBL" id="PAV68664.1"/>
    </source>
</evidence>
<dbReference type="InterPro" id="IPR000719">
    <property type="entry name" value="Prot_kinase_dom"/>
</dbReference>
<dbReference type="InterPro" id="IPR015116">
    <property type="entry name" value="Cdc42-bd-like"/>
</dbReference>
<dbReference type="FunFam" id="1.10.510.10:FF:000521">
    <property type="entry name" value="Tyrosine-protein kinase pr2"/>
    <property type="match status" value="1"/>
</dbReference>
<evidence type="ECO:0000256" key="4">
    <source>
        <dbReference type="ARBA" id="ARBA00022490"/>
    </source>
</evidence>